<dbReference type="GO" id="GO:0008270">
    <property type="term" value="F:zinc ion binding"/>
    <property type="evidence" value="ECO:0007669"/>
    <property type="project" value="UniProtKB-KW"/>
</dbReference>
<dbReference type="InterPro" id="IPR050143">
    <property type="entry name" value="TRIM/RBCC"/>
</dbReference>
<dbReference type="Proteomes" id="UP000694580">
    <property type="component" value="Chromosome 7"/>
</dbReference>
<evidence type="ECO:0000259" key="16">
    <source>
        <dbReference type="PROSITE" id="PS50188"/>
    </source>
</evidence>
<keyword evidence="6" id="KW-0963">Cytoplasm</keyword>
<dbReference type="InterPro" id="IPR017907">
    <property type="entry name" value="Znf_RING_CS"/>
</dbReference>
<evidence type="ECO:0000256" key="1">
    <source>
        <dbReference type="ARBA" id="ARBA00000900"/>
    </source>
</evidence>
<dbReference type="Gene3D" id="3.30.40.10">
    <property type="entry name" value="Zinc/RING finger domain, C3HC4 (zinc finger)"/>
    <property type="match status" value="1"/>
</dbReference>
<dbReference type="FunFam" id="2.60.120.920:FF:000004">
    <property type="entry name" value="Butyrophilin subfamily 1 member A1"/>
    <property type="match status" value="1"/>
</dbReference>
<dbReference type="SMART" id="SM00589">
    <property type="entry name" value="PRY"/>
    <property type="match status" value="1"/>
</dbReference>
<sequence length="477" mass="53365">MISRKISNLALRPRALSSHSRTAMEDELSCPVCCEIFSDPVVLKCSHSFCKTCLHQIWNKKATRRECPVCRRKCSLTEPPVSLALKNVCDALQKEQGGRTPVAAESSGCGAVGGKTEECCPAHGESVKLYCEDDAELLCCVCQTSRKHQGHSICPLEEAAQELKVRVTTFERLMSQDTERQIKDQFAELHQFLQKEEAARLALLQEEEEQKRQVTKKRTDCITLDILTLSHAIIAIENEIASNDMTFLQNFKNTTNPEKVPGALISVAKHVGSLKYRVWEKMQAITIWLLSPVTLDPNTAYCWLSLSRDLTSVTNTGARQQLPDNPERFDHFVFVLGSEGFTEGRHAWEVEVGDKSDWVLGVVNETIERKSKITGCPKGGFWTISHSDGEYMAMTSPRTKLSLQGPLERVRVQLDCDLGQVSFSNPVDMTPIYTFSDHKFTETMFPFFCPGANINGNNSGPLKICPVKVAVWNSATW</sequence>
<dbReference type="InterPro" id="IPR000315">
    <property type="entry name" value="Znf_B-box"/>
</dbReference>
<reference evidence="17 18" key="1">
    <citation type="submission" date="2020-06" db="EMBL/GenBank/DDBJ databases">
        <authorList>
            <consortium name="Wellcome Sanger Institute Data Sharing"/>
        </authorList>
    </citation>
    <scope>NUCLEOTIDE SEQUENCE [LARGE SCALE GENOMIC DNA]</scope>
</reference>
<dbReference type="InterPro" id="IPR013083">
    <property type="entry name" value="Znf_RING/FYVE/PHD"/>
</dbReference>
<dbReference type="InterPro" id="IPR001841">
    <property type="entry name" value="Znf_RING"/>
</dbReference>
<proteinExistence type="inferred from homology"/>
<dbReference type="PROSITE" id="PS00518">
    <property type="entry name" value="ZF_RING_1"/>
    <property type="match status" value="1"/>
</dbReference>
<dbReference type="EC" id="2.3.2.27" evidence="5"/>
<dbReference type="Pfam" id="PF13765">
    <property type="entry name" value="PRY"/>
    <property type="match status" value="1"/>
</dbReference>
<dbReference type="PROSITE" id="PS50119">
    <property type="entry name" value="ZF_BBOX"/>
    <property type="match status" value="1"/>
</dbReference>
<dbReference type="PROSITE" id="PS50188">
    <property type="entry name" value="B302_SPRY"/>
    <property type="match status" value="1"/>
</dbReference>
<dbReference type="SMART" id="SM00449">
    <property type="entry name" value="SPRY"/>
    <property type="match status" value="1"/>
</dbReference>
<evidence type="ECO:0000256" key="9">
    <source>
        <dbReference type="ARBA" id="ARBA00022771"/>
    </source>
</evidence>
<dbReference type="GO" id="GO:0061630">
    <property type="term" value="F:ubiquitin protein ligase activity"/>
    <property type="evidence" value="ECO:0007669"/>
    <property type="project" value="UniProtKB-EC"/>
</dbReference>
<keyword evidence="10" id="KW-0833">Ubl conjugation pathway</keyword>
<evidence type="ECO:0000256" key="12">
    <source>
        <dbReference type="ARBA" id="ARBA00023054"/>
    </source>
</evidence>
<dbReference type="SUPFAM" id="SSF57850">
    <property type="entry name" value="RING/U-box"/>
    <property type="match status" value="1"/>
</dbReference>
<comment type="pathway">
    <text evidence="3">Protein modification; protein ubiquitination.</text>
</comment>
<evidence type="ECO:0000256" key="2">
    <source>
        <dbReference type="ARBA" id="ARBA00004496"/>
    </source>
</evidence>
<dbReference type="GO" id="GO:0005737">
    <property type="term" value="C:cytoplasm"/>
    <property type="evidence" value="ECO:0007669"/>
    <property type="project" value="UniProtKB-SubCell"/>
</dbReference>
<dbReference type="Pfam" id="PF13445">
    <property type="entry name" value="zf-RING_UBOX"/>
    <property type="match status" value="1"/>
</dbReference>
<evidence type="ECO:0000256" key="5">
    <source>
        <dbReference type="ARBA" id="ARBA00012483"/>
    </source>
</evidence>
<evidence type="ECO:0000256" key="8">
    <source>
        <dbReference type="ARBA" id="ARBA00022723"/>
    </source>
</evidence>
<dbReference type="InterPro" id="IPR006574">
    <property type="entry name" value="PRY"/>
</dbReference>
<protein>
    <recommendedName>
        <fullName evidence="5">RING-type E3 ubiquitin transferase</fullName>
        <ecNumber evidence="5">2.3.2.27</ecNumber>
    </recommendedName>
</protein>
<evidence type="ECO:0000256" key="7">
    <source>
        <dbReference type="ARBA" id="ARBA00022679"/>
    </source>
</evidence>
<dbReference type="Pfam" id="PF00643">
    <property type="entry name" value="zf-B_box"/>
    <property type="match status" value="1"/>
</dbReference>
<evidence type="ECO:0000313" key="18">
    <source>
        <dbReference type="Proteomes" id="UP000694580"/>
    </source>
</evidence>
<dbReference type="InterPro" id="IPR043136">
    <property type="entry name" value="B30.2/SPRY_sf"/>
</dbReference>
<dbReference type="PROSITE" id="PS50089">
    <property type="entry name" value="ZF_RING_2"/>
    <property type="match status" value="1"/>
</dbReference>
<comment type="catalytic activity">
    <reaction evidence="1">
        <text>S-ubiquitinyl-[E2 ubiquitin-conjugating enzyme]-L-cysteine + [acceptor protein]-L-lysine = [E2 ubiquitin-conjugating enzyme]-L-cysteine + N(6)-ubiquitinyl-[acceptor protein]-L-lysine.</text>
        <dbReference type="EC" id="2.3.2.27"/>
    </reaction>
</comment>
<comment type="similarity">
    <text evidence="4">Belongs to the TRIM/RBCC family.</text>
</comment>
<dbReference type="Ensembl" id="ENSDCDT00010031492.1">
    <property type="protein sequence ID" value="ENSDCDP00010025400.1"/>
    <property type="gene ID" value="ENSDCDG00010016171.1"/>
</dbReference>
<keyword evidence="11" id="KW-0862">Zinc</keyword>
<dbReference type="CDD" id="cd12893">
    <property type="entry name" value="SPRY_PRY_TRIM35"/>
    <property type="match status" value="1"/>
</dbReference>
<feature type="domain" description="RING-type" evidence="14">
    <location>
        <begin position="30"/>
        <end position="71"/>
    </location>
</feature>
<dbReference type="Gene3D" id="2.60.120.920">
    <property type="match status" value="1"/>
</dbReference>
<evidence type="ECO:0000256" key="3">
    <source>
        <dbReference type="ARBA" id="ARBA00004906"/>
    </source>
</evidence>
<evidence type="ECO:0000256" key="13">
    <source>
        <dbReference type="PROSITE-ProRule" id="PRU00024"/>
    </source>
</evidence>
<keyword evidence="18" id="KW-1185">Reference proteome</keyword>
<organism evidence="17 18">
    <name type="scientific">Denticeps clupeoides</name>
    <name type="common">denticle herring</name>
    <dbReference type="NCBI Taxonomy" id="299321"/>
    <lineage>
        <taxon>Eukaryota</taxon>
        <taxon>Metazoa</taxon>
        <taxon>Chordata</taxon>
        <taxon>Craniata</taxon>
        <taxon>Vertebrata</taxon>
        <taxon>Euteleostomi</taxon>
        <taxon>Actinopterygii</taxon>
        <taxon>Neopterygii</taxon>
        <taxon>Teleostei</taxon>
        <taxon>Clupei</taxon>
        <taxon>Clupeiformes</taxon>
        <taxon>Denticipitoidei</taxon>
        <taxon>Denticipitidae</taxon>
        <taxon>Denticeps</taxon>
    </lineage>
</organism>
<feature type="domain" description="B30.2/SPRY" evidence="16">
    <location>
        <begin position="273"/>
        <end position="464"/>
    </location>
</feature>
<accession>A0AAY4BWU1</accession>
<evidence type="ECO:0000256" key="6">
    <source>
        <dbReference type="ARBA" id="ARBA00022490"/>
    </source>
</evidence>
<reference evidence="17" key="2">
    <citation type="submission" date="2025-08" db="UniProtKB">
        <authorList>
            <consortium name="Ensembl"/>
        </authorList>
    </citation>
    <scope>IDENTIFICATION</scope>
</reference>
<dbReference type="InterPro" id="IPR001870">
    <property type="entry name" value="B30.2/SPRY"/>
</dbReference>
<evidence type="ECO:0000256" key="10">
    <source>
        <dbReference type="ARBA" id="ARBA00022786"/>
    </source>
</evidence>
<dbReference type="PANTHER" id="PTHR24103">
    <property type="entry name" value="E3 UBIQUITIN-PROTEIN LIGASE TRIM"/>
    <property type="match status" value="1"/>
</dbReference>
<dbReference type="CDD" id="cd22249">
    <property type="entry name" value="UDM1_RNF168_RNF169-like"/>
    <property type="match status" value="1"/>
</dbReference>
<evidence type="ECO:0000313" key="17">
    <source>
        <dbReference type="Ensembl" id="ENSDCDP00010025400.1"/>
    </source>
</evidence>
<dbReference type="PRINTS" id="PR01407">
    <property type="entry name" value="BUTYPHLNCDUF"/>
</dbReference>
<dbReference type="InterPro" id="IPR020457">
    <property type="entry name" value="Znf_B-box_chordata"/>
</dbReference>
<dbReference type="InterPro" id="IPR013320">
    <property type="entry name" value="ConA-like_dom_sf"/>
</dbReference>
<name>A0AAY4BWU1_9TELE</name>
<dbReference type="AlphaFoldDB" id="A0AAY4BWU1"/>
<gene>
    <name evidence="17" type="primary">trim35-12</name>
</gene>
<dbReference type="InterPro" id="IPR003879">
    <property type="entry name" value="Butyrophylin_SPRY"/>
</dbReference>
<dbReference type="SMART" id="SM00184">
    <property type="entry name" value="RING"/>
    <property type="match status" value="1"/>
</dbReference>
<keyword evidence="7" id="KW-0808">Transferase</keyword>
<dbReference type="InterPro" id="IPR003877">
    <property type="entry name" value="SPRY_dom"/>
</dbReference>
<feature type="domain" description="B box-type" evidence="15">
    <location>
        <begin position="115"/>
        <end position="156"/>
    </location>
</feature>
<dbReference type="SUPFAM" id="SSF57845">
    <property type="entry name" value="B-box zinc-binding domain"/>
    <property type="match status" value="1"/>
</dbReference>
<dbReference type="PRINTS" id="PR01406">
    <property type="entry name" value="BBOXZNFINGER"/>
</dbReference>
<evidence type="ECO:0000256" key="4">
    <source>
        <dbReference type="ARBA" id="ARBA00008518"/>
    </source>
</evidence>
<evidence type="ECO:0000256" key="11">
    <source>
        <dbReference type="ARBA" id="ARBA00022833"/>
    </source>
</evidence>
<evidence type="ECO:0000259" key="14">
    <source>
        <dbReference type="PROSITE" id="PS50089"/>
    </source>
</evidence>
<dbReference type="InterPro" id="IPR027370">
    <property type="entry name" value="Znf-RING_euk"/>
</dbReference>
<keyword evidence="9 13" id="KW-0863">Zinc-finger</keyword>
<keyword evidence="12" id="KW-0175">Coiled coil</keyword>
<keyword evidence="8" id="KW-0479">Metal-binding</keyword>
<dbReference type="GeneTree" id="ENSGT00970000193390"/>
<reference evidence="17" key="3">
    <citation type="submission" date="2025-09" db="UniProtKB">
        <authorList>
            <consortium name="Ensembl"/>
        </authorList>
    </citation>
    <scope>IDENTIFICATION</scope>
</reference>
<evidence type="ECO:0000259" key="15">
    <source>
        <dbReference type="PROSITE" id="PS50119"/>
    </source>
</evidence>
<dbReference type="SMART" id="SM00336">
    <property type="entry name" value="BBOX"/>
    <property type="match status" value="1"/>
</dbReference>
<dbReference type="Gene3D" id="3.30.160.60">
    <property type="entry name" value="Classic Zinc Finger"/>
    <property type="match status" value="1"/>
</dbReference>
<comment type="subcellular location">
    <subcellularLocation>
        <location evidence="2">Cytoplasm</location>
    </subcellularLocation>
</comment>
<dbReference type="Pfam" id="PF00622">
    <property type="entry name" value="SPRY"/>
    <property type="match status" value="1"/>
</dbReference>
<dbReference type="SUPFAM" id="SSF49899">
    <property type="entry name" value="Concanavalin A-like lectins/glucanases"/>
    <property type="match status" value="1"/>
</dbReference>